<reference evidence="4" key="1">
    <citation type="submission" date="2021-02" db="EMBL/GenBank/DDBJ databases">
        <authorList>
            <person name="Nieuwenhuis M."/>
            <person name="Van De Peppel L.J.J."/>
        </authorList>
    </citation>
    <scope>NUCLEOTIDE SEQUENCE</scope>
    <source>
        <strain evidence="4">D49</strain>
    </source>
</reference>
<dbReference type="PROSITE" id="PS50011">
    <property type="entry name" value="PROTEIN_KINASE_DOM"/>
    <property type="match status" value="1"/>
</dbReference>
<proteinExistence type="predicted"/>
<gene>
    <name evidence="4" type="ORF">H0H81_009093</name>
</gene>
<dbReference type="PANTHER" id="PTHR37171">
    <property type="entry name" value="SERINE/THREONINE-PROTEIN KINASE YRZF-RELATED"/>
    <property type="match status" value="1"/>
</dbReference>
<evidence type="ECO:0000313" key="4">
    <source>
        <dbReference type="EMBL" id="KAG5651320.1"/>
    </source>
</evidence>
<dbReference type="Pfam" id="PF00069">
    <property type="entry name" value="Pkinase"/>
    <property type="match status" value="1"/>
</dbReference>
<feature type="domain" description="Protein kinase" evidence="3">
    <location>
        <begin position="487"/>
        <end position="699"/>
    </location>
</feature>
<protein>
    <recommendedName>
        <fullName evidence="3">Protein kinase domain-containing protein</fullName>
    </recommendedName>
</protein>
<dbReference type="OrthoDB" id="2523927at2759"/>
<evidence type="ECO:0000313" key="5">
    <source>
        <dbReference type="Proteomes" id="UP000717328"/>
    </source>
</evidence>
<keyword evidence="5" id="KW-1185">Reference proteome</keyword>
<dbReference type="SUPFAM" id="SSF56112">
    <property type="entry name" value="Protein kinase-like (PK-like)"/>
    <property type="match status" value="1"/>
</dbReference>
<organism evidence="4 5">
    <name type="scientific">Sphagnurus paluster</name>
    <dbReference type="NCBI Taxonomy" id="117069"/>
    <lineage>
        <taxon>Eukaryota</taxon>
        <taxon>Fungi</taxon>
        <taxon>Dikarya</taxon>
        <taxon>Basidiomycota</taxon>
        <taxon>Agaricomycotina</taxon>
        <taxon>Agaricomycetes</taxon>
        <taxon>Agaricomycetidae</taxon>
        <taxon>Agaricales</taxon>
        <taxon>Tricholomatineae</taxon>
        <taxon>Lyophyllaceae</taxon>
        <taxon>Sphagnurus</taxon>
    </lineage>
</organism>
<feature type="coiled-coil region" evidence="1">
    <location>
        <begin position="421"/>
        <end position="448"/>
    </location>
</feature>
<feature type="region of interest" description="Disordered" evidence="2">
    <location>
        <begin position="660"/>
        <end position="699"/>
    </location>
</feature>
<sequence length="699" mass="79062">MEDKKFDVDRELALLLDYNPPSRHSPADVCSALESPLCFYEKHLDAGLALKKIQNLPMATYLSETVDYTLQSLEDKKSTLPARYMGDRFITSEYREPDTSMADANTIAHAYLSKTARFAEVIASTLLLHVGAPGWYSSLLWTRREHEGNQKAFCEDYGLEIRELMNDSVGQNVMDDGKRDVLRRAREKYPRMALWNFFPISPISEKMLQDMSSLSSAQSFDHETCRTIGYLPPPATAASTLDALLTAWGPPVTSLVADSAKEREVLASGKDEPTRITRSRKRVKNQASHKQSIRENDLNWPTVRITALSREAPDLTRSFIKRAWARSVEYDTTYLIFNCGNHERIGFRHRASQTLFLSDLIEIPSCKAPSYGKIHIGLFIAITQDAIDRSEQHFKAQENHETKKRRRSVVALPLDKRPRTRAAAKKKISEEEEYRKNLEAVKEESRSRPLALVELRYSIYNSPAPASFLRLGHLQKTSYGPEEYLSVIVASKIAAGATGVAHEAQLRLLTSGGNFRSTNAVIKLAFEPEQNERLRHEFGVYEHLFSRGVAEGMPTVYGLFKDAESDTLALLMSHVGASLWSLNPYQRRFAFTLRISEEVKSAYLRALGAIHQAGVRHRDIRPENLTLMEGDRVAIIDFDMAELNPSEGAKRREMCHMKNLLNGSYRPPNEYPSDATTPEKKPVETAPPNDDFWGLDDSD</sequence>
<feature type="region of interest" description="Disordered" evidence="2">
    <location>
        <begin position="264"/>
        <end position="291"/>
    </location>
</feature>
<reference evidence="4" key="2">
    <citation type="submission" date="2021-10" db="EMBL/GenBank/DDBJ databases">
        <title>Phylogenomics reveals ancestral predisposition of the termite-cultivated fungus Termitomyces towards a domesticated lifestyle.</title>
        <authorList>
            <person name="Auxier B."/>
            <person name="Grum-Grzhimaylo A."/>
            <person name="Cardenas M.E."/>
            <person name="Lodge J.D."/>
            <person name="Laessoe T."/>
            <person name="Pedersen O."/>
            <person name="Smith M.E."/>
            <person name="Kuyper T.W."/>
            <person name="Franco-Molano E.A."/>
            <person name="Baroni T.J."/>
            <person name="Aanen D.K."/>
        </authorList>
    </citation>
    <scope>NUCLEOTIDE SEQUENCE</scope>
    <source>
        <strain evidence="4">D49</strain>
    </source>
</reference>
<evidence type="ECO:0000256" key="2">
    <source>
        <dbReference type="SAM" id="MobiDB-lite"/>
    </source>
</evidence>
<dbReference type="InterPro" id="IPR011009">
    <property type="entry name" value="Kinase-like_dom_sf"/>
</dbReference>
<dbReference type="InterPro" id="IPR000719">
    <property type="entry name" value="Prot_kinase_dom"/>
</dbReference>
<dbReference type="Gene3D" id="1.10.510.10">
    <property type="entry name" value="Transferase(Phosphotransferase) domain 1"/>
    <property type="match status" value="1"/>
</dbReference>
<accession>A0A9P7GL65</accession>
<dbReference type="GO" id="GO:0005524">
    <property type="term" value="F:ATP binding"/>
    <property type="evidence" value="ECO:0007669"/>
    <property type="project" value="InterPro"/>
</dbReference>
<feature type="compositionally biased region" description="Basic and acidic residues" evidence="2">
    <location>
        <begin position="264"/>
        <end position="275"/>
    </location>
</feature>
<dbReference type="AlphaFoldDB" id="A0A9P7GL65"/>
<dbReference type="PANTHER" id="PTHR37171:SF1">
    <property type="entry name" value="SERINE_THREONINE-PROTEIN KINASE YRZF-RELATED"/>
    <property type="match status" value="1"/>
</dbReference>
<dbReference type="GO" id="GO:0004672">
    <property type="term" value="F:protein kinase activity"/>
    <property type="evidence" value="ECO:0007669"/>
    <property type="project" value="InterPro"/>
</dbReference>
<name>A0A9P7GL65_9AGAR</name>
<dbReference type="EMBL" id="JABCKI010000261">
    <property type="protein sequence ID" value="KAG5651320.1"/>
    <property type="molecule type" value="Genomic_DNA"/>
</dbReference>
<dbReference type="InterPro" id="IPR052396">
    <property type="entry name" value="Meiotic_Drive_Suppr_Kinase"/>
</dbReference>
<comment type="caution">
    <text evidence="4">The sequence shown here is derived from an EMBL/GenBank/DDBJ whole genome shotgun (WGS) entry which is preliminary data.</text>
</comment>
<dbReference type="Proteomes" id="UP000717328">
    <property type="component" value="Unassembled WGS sequence"/>
</dbReference>
<keyword evidence="1" id="KW-0175">Coiled coil</keyword>
<evidence type="ECO:0000256" key="1">
    <source>
        <dbReference type="SAM" id="Coils"/>
    </source>
</evidence>
<evidence type="ECO:0000259" key="3">
    <source>
        <dbReference type="PROSITE" id="PS50011"/>
    </source>
</evidence>